<dbReference type="EMBL" id="CAMXCT010005024">
    <property type="protein sequence ID" value="CAI4011151.1"/>
    <property type="molecule type" value="Genomic_DNA"/>
</dbReference>
<accession>A0A9P1DJ65</accession>
<comment type="caution">
    <text evidence="3">The sequence shown here is derived from an EMBL/GenBank/DDBJ whole genome shotgun (WGS) entry which is preliminary data.</text>
</comment>
<feature type="region of interest" description="Disordered" evidence="1">
    <location>
        <begin position="1"/>
        <end position="21"/>
    </location>
</feature>
<name>A0A9P1DJ65_9DINO</name>
<feature type="transmembrane region" description="Helical" evidence="2">
    <location>
        <begin position="111"/>
        <end position="132"/>
    </location>
</feature>
<keyword evidence="2" id="KW-0812">Transmembrane</keyword>
<dbReference type="EMBL" id="CAMXCT030005024">
    <property type="protein sequence ID" value="CAL4798463.1"/>
    <property type="molecule type" value="Genomic_DNA"/>
</dbReference>
<evidence type="ECO:0000256" key="2">
    <source>
        <dbReference type="SAM" id="Phobius"/>
    </source>
</evidence>
<keyword evidence="2" id="KW-1133">Transmembrane helix</keyword>
<proteinExistence type="predicted"/>
<protein>
    <submittedName>
        <fullName evidence="3">Uncharacterized protein</fullName>
    </submittedName>
</protein>
<sequence>MAQAPETSGSSTIPGDSDPDTATLSHVEALRELQDFVQSRQIPYLGQWYSRIALKKLGVQITSHDRDSSPWVDEGRCLIREVHAHAHDAWSTARPQMGAVPHLGFTGSGEFMFVVVIFIVVFTVCSSAFLFLHVFAATGSAMCGGFGLNFSLSVGPWVAVRTIHSGSGTR</sequence>
<evidence type="ECO:0000256" key="1">
    <source>
        <dbReference type="SAM" id="MobiDB-lite"/>
    </source>
</evidence>
<reference evidence="4" key="2">
    <citation type="submission" date="2024-04" db="EMBL/GenBank/DDBJ databases">
        <authorList>
            <person name="Chen Y."/>
            <person name="Shah S."/>
            <person name="Dougan E. K."/>
            <person name="Thang M."/>
            <person name="Chan C."/>
        </authorList>
    </citation>
    <scope>NUCLEOTIDE SEQUENCE [LARGE SCALE GENOMIC DNA]</scope>
</reference>
<reference evidence="3" key="1">
    <citation type="submission" date="2022-10" db="EMBL/GenBank/DDBJ databases">
        <authorList>
            <person name="Chen Y."/>
            <person name="Dougan E. K."/>
            <person name="Chan C."/>
            <person name="Rhodes N."/>
            <person name="Thang M."/>
        </authorList>
    </citation>
    <scope>NUCLEOTIDE SEQUENCE</scope>
</reference>
<organism evidence="3">
    <name type="scientific">Cladocopium goreaui</name>
    <dbReference type="NCBI Taxonomy" id="2562237"/>
    <lineage>
        <taxon>Eukaryota</taxon>
        <taxon>Sar</taxon>
        <taxon>Alveolata</taxon>
        <taxon>Dinophyceae</taxon>
        <taxon>Suessiales</taxon>
        <taxon>Symbiodiniaceae</taxon>
        <taxon>Cladocopium</taxon>
    </lineage>
</organism>
<dbReference type="AlphaFoldDB" id="A0A9P1DJ65"/>
<evidence type="ECO:0000313" key="3">
    <source>
        <dbReference type="EMBL" id="CAI4011151.1"/>
    </source>
</evidence>
<gene>
    <name evidence="3" type="ORF">C1SCF055_LOCUS36344</name>
</gene>
<keyword evidence="5" id="KW-1185">Reference proteome</keyword>
<evidence type="ECO:0000313" key="5">
    <source>
        <dbReference type="Proteomes" id="UP001152797"/>
    </source>
</evidence>
<keyword evidence="2" id="KW-0472">Membrane</keyword>
<dbReference type="EMBL" id="CAMXCT020005024">
    <property type="protein sequence ID" value="CAL1164526.1"/>
    <property type="molecule type" value="Genomic_DNA"/>
</dbReference>
<evidence type="ECO:0000313" key="4">
    <source>
        <dbReference type="EMBL" id="CAL1164526.1"/>
    </source>
</evidence>
<dbReference type="Proteomes" id="UP001152797">
    <property type="component" value="Unassembled WGS sequence"/>
</dbReference>